<feature type="domain" description="Choline/carnitine acyltransferase" evidence="5">
    <location>
        <begin position="405"/>
        <end position="494"/>
    </location>
</feature>
<dbReference type="InterPro" id="IPR039551">
    <property type="entry name" value="Cho/carn_acyl_trans"/>
</dbReference>
<dbReference type="OrthoDB" id="4356693at2759"/>
<dbReference type="GeneID" id="36594868"/>
<keyword evidence="3 6" id="KW-0012">Acyltransferase</keyword>
<feature type="active site" description="Proton acceptor" evidence="4">
    <location>
        <position position="316"/>
    </location>
</feature>
<evidence type="ECO:0000256" key="3">
    <source>
        <dbReference type="ARBA" id="ARBA00023315"/>
    </source>
</evidence>
<reference evidence="6 7" key="1">
    <citation type="submission" date="2016-04" db="EMBL/GenBank/DDBJ databases">
        <title>A degradative enzymes factory behind the ericoid mycorrhizal symbiosis.</title>
        <authorList>
            <consortium name="DOE Joint Genome Institute"/>
            <person name="Martino E."/>
            <person name="Morin E."/>
            <person name="Grelet G."/>
            <person name="Kuo A."/>
            <person name="Kohler A."/>
            <person name="Daghino S."/>
            <person name="Barry K."/>
            <person name="Choi C."/>
            <person name="Cichocki N."/>
            <person name="Clum A."/>
            <person name="Copeland A."/>
            <person name="Hainaut M."/>
            <person name="Haridas S."/>
            <person name="Labutti K."/>
            <person name="Lindquist E."/>
            <person name="Lipzen A."/>
            <person name="Khouja H.-R."/>
            <person name="Murat C."/>
            <person name="Ohm R."/>
            <person name="Olson A."/>
            <person name="Spatafora J."/>
            <person name="Veneault-Fourrey C."/>
            <person name="Henrissat B."/>
            <person name="Grigoriev I."/>
            <person name="Martin F."/>
            <person name="Perotto S."/>
        </authorList>
    </citation>
    <scope>NUCLEOTIDE SEQUENCE [LARGE SCALE GENOMIC DNA]</scope>
    <source>
        <strain evidence="6 7">E</strain>
    </source>
</reference>
<dbReference type="InterPro" id="IPR000542">
    <property type="entry name" value="Carn_acyl_trans"/>
</dbReference>
<dbReference type="EMBL" id="KZ613790">
    <property type="protein sequence ID" value="PMD60295.1"/>
    <property type="molecule type" value="Genomic_DNA"/>
</dbReference>
<dbReference type="InterPro" id="IPR023213">
    <property type="entry name" value="CAT-like_dom_sf"/>
</dbReference>
<evidence type="ECO:0000256" key="4">
    <source>
        <dbReference type="PIRSR" id="PIRSR600542-1"/>
    </source>
</evidence>
<organism evidence="6 7">
    <name type="scientific">Hyaloscypha bicolor E</name>
    <dbReference type="NCBI Taxonomy" id="1095630"/>
    <lineage>
        <taxon>Eukaryota</taxon>
        <taxon>Fungi</taxon>
        <taxon>Dikarya</taxon>
        <taxon>Ascomycota</taxon>
        <taxon>Pezizomycotina</taxon>
        <taxon>Leotiomycetes</taxon>
        <taxon>Helotiales</taxon>
        <taxon>Hyaloscyphaceae</taxon>
        <taxon>Hyaloscypha</taxon>
        <taxon>Hyaloscypha bicolor</taxon>
    </lineage>
</organism>
<proteinExistence type="inferred from homology"/>
<evidence type="ECO:0000256" key="1">
    <source>
        <dbReference type="ARBA" id="ARBA00005232"/>
    </source>
</evidence>
<dbReference type="Pfam" id="PF00755">
    <property type="entry name" value="Carn_acyltransf"/>
    <property type="match status" value="2"/>
</dbReference>
<feature type="domain" description="Choline/carnitine acyltransferase" evidence="5">
    <location>
        <begin position="84"/>
        <end position="337"/>
    </location>
</feature>
<dbReference type="InParanoid" id="A0A2J6TB94"/>
<comment type="similarity">
    <text evidence="1">Belongs to the carnitine/choline acetyltransferase family.</text>
</comment>
<dbReference type="GO" id="GO:0005777">
    <property type="term" value="C:peroxisome"/>
    <property type="evidence" value="ECO:0007669"/>
    <property type="project" value="TreeGrafter"/>
</dbReference>
<evidence type="ECO:0000313" key="6">
    <source>
        <dbReference type="EMBL" id="PMD60295.1"/>
    </source>
</evidence>
<dbReference type="Gene3D" id="3.30.559.10">
    <property type="entry name" value="Chloramphenicol acetyltransferase-like domain"/>
    <property type="match status" value="1"/>
</dbReference>
<dbReference type="PANTHER" id="PTHR22589">
    <property type="entry name" value="CARNITINE O-ACYLTRANSFERASE"/>
    <property type="match status" value="1"/>
</dbReference>
<dbReference type="InterPro" id="IPR042231">
    <property type="entry name" value="Cho/carn_acyl_trans_2"/>
</dbReference>
<sequence>MNPTIGKDGSQGANLQRLILYSLSQDERLPSFPNPSYANLVDNIIEKAAVGNKNLDLGHLRQSVVSLEPELENKFQAEVSRMMGSLSSRNWFTNQLRLRYLSFRGPLCDMSQVAILSSPAESQTISTARLLHKVAMAITSLDTVHAIGCDRKGNRFETQQLRDIFATTRVPGHDIDVLKTSPRSSHAVLFSNGHTFRVCILDRQLRPVPVSVLATQVQNILHISSAKPKSINIALYSTLMERQCWAELRHRYVKINPEAIDDIESAIVSVALHTALPLDQDEKLKLAKEDNSCVYSDNVLGFSIFPDGTAAGRVDHSVADGGLLVLLWQHLSSLRISIDNKHAAQHLLNAILPKELHIGNESLSQPSSIQGPALLRKSVISRIPQDPNLSRILRYTKLSHAIYLFAYQGALLSIFDESDCSIHEPVSTRSYAEGRCDRHYVTTKELVSFCRALEENRSLGSLISDFKEALQMYRAGLEATRRGQGFGAAIGILEKSLSSMKDSDSKSQMIQAAKTFKKRGALFTGFPFAPAVDAVEGFVSAADRVSCVYIGHESEVIICLTGSGMFCGILHRIKEVMEKNISGITQAVLNSGLISI</sequence>
<evidence type="ECO:0000256" key="2">
    <source>
        <dbReference type="ARBA" id="ARBA00022679"/>
    </source>
</evidence>
<name>A0A2J6TB94_9HELO</name>
<evidence type="ECO:0000313" key="7">
    <source>
        <dbReference type="Proteomes" id="UP000235371"/>
    </source>
</evidence>
<dbReference type="RefSeq" id="XP_024737199.1">
    <property type="nucleotide sequence ID" value="XM_024886791.1"/>
</dbReference>
<dbReference type="STRING" id="1095630.A0A2J6TB94"/>
<dbReference type="Gene3D" id="3.30.559.70">
    <property type="entry name" value="Choline/Carnitine o-acyltransferase, domain 2"/>
    <property type="match status" value="1"/>
</dbReference>
<accession>A0A2J6TB94</accession>
<evidence type="ECO:0000259" key="5">
    <source>
        <dbReference type="Pfam" id="PF00755"/>
    </source>
</evidence>
<keyword evidence="2 6" id="KW-0808">Transferase</keyword>
<gene>
    <name evidence="6" type="ORF">K444DRAFT_663143</name>
</gene>
<dbReference type="GO" id="GO:0008458">
    <property type="term" value="F:carnitine O-octanoyltransferase activity"/>
    <property type="evidence" value="ECO:0007669"/>
    <property type="project" value="TreeGrafter"/>
</dbReference>
<dbReference type="SUPFAM" id="SSF52777">
    <property type="entry name" value="CoA-dependent acyltransferases"/>
    <property type="match status" value="2"/>
</dbReference>
<protein>
    <submittedName>
        <fullName evidence="6">CoA-dependent acyltransferase</fullName>
    </submittedName>
</protein>
<dbReference type="AlphaFoldDB" id="A0A2J6TB94"/>
<keyword evidence="7" id="KW-1185">Reference proteome</keyword>
<dbReference type="Proteomes" id="UP000235371">
    <property type="component" value="Unassembled WGS sequence"/>
</dbReference>